<proteinExistence type="predicted"/>
<organism evidence="2 3">
    <name type="scientific">Hypsibius exemplaris</name>
    <name type="common">Freshwater tardigrade</name>
    <dbReference type="NCBI Taxonomy" id="2072580"/>
    <lineage>
        <taxon>Eukaryota</taxon>
        <taxon>Metazoa</taxon>
        <taxon>Ecdysozoa</taxon>
        <taxon>Tardigrada</taxon>
        <taxon>Eutardigrada</taxon>
        <taxon>Parachela</taxon>
        <taxon>Hypsibioidea</taxon>
        <taxon>Hypsibiidae</taxon>
        <taxon>Hypsibius</taxon>
    </lineage>
</organism>
<dbReference type="Proteomes" id="UP000192578">
    <property type="component" value="Unassembled WGS sequence"/>
</dbReference>
<feature type="region of interest" description="Disordered" evidence="1">
    <location>
        <begin position="1"/>
        <end position="55"/>
    </location>
</feature>
<reference evidence="3" key="1">
    <citation type="submission" date="2017-01" db="EMBL/GenBank/DDBJ databases">
        <title>Comparative genomics of anhydrobiosis in the tardigrade Hypsibius dujardini.</title>
        <authorList>
            <person name="Yoshida Y."/>
            <person name="Koutsovoulos G."/>
            <person name="Laetsch D."/>
            <person name="Stevens L."/>
            <person name="Kumar S."/>
            <person name="Horikawa D."/>
            <person name="Ishino K."/>
            <person name="Komine S."/>
            <person name="Tomita M."/>
            <person name="Blaxter M."/>
            <person name="Arakawa K."/>
        </authorList>
    </citation>
    <scope>NUCLEOTIDE SEQUENCE [LARGE SCALE GENOMIC DNA]</scope>
    <source>
        <strain evidence="3">Z151</strain>
    </source>
</reference>
<keyword evidence="3" id="KW-1185">Reference proteome</keyword>
<name>A0A1W0WG20_HYPEX</name>
<sequence>MFNSESRPLSSFESERQEQSQASLRPTLPTDTLIPEENYPPPTPEPQAAATTASQLELKVEVTRLRLIAPKNRPKEIEKPWHDMRLFTSHTASTTVDVAAAVDFQTRSSTLPMTGVENYKAGSETEDAPPSATARRLSLIPEVAGVQVQETYPVADRRRRKSLTPLSYFGQFDGVEQYVEQAAVTAEEELPEELQQQPDCDEQETYVPLDERFSAEHFKLPRQSICAGIKIEITPPSAIREGNNFILNTVIIEVPDDDSPSSIDMPDANSHVVNVQQLARSSVDLRTITPVRSVASVTRNPSPEQTLPTNTAPPPYEAAPLALDRADSVVMTAPPVRRRTKLIAINVRRQTLSAVPRTPKTVRFAPSPTRSIEYMIDETESLMPDRHPHMWTEELAGRMETAEQLETESEKPFIPGLLRVYDFSRRELQHLPGGGQFVNERSALVKFFAARLVNVPSAHLDALKHPLATTVTGVRSTTDKEIPMSPA</sequence>
<feature type="compositionally biased region" description="Polar residues" evidence="1">
    <location>
        <begin position="295"/>
        <end position="310"/>
    </location>
</feature>
<accession>A0A1W0WG20</accession>
<evidence type="ECO:0000313" key="2">
    <source>
        <dbReference type="EMBL" id="OQV14138.1"/>
    </source>
</evidence>
<dbReference type="AlphaFoldDB" id="A0A1W0WG20"/>
<evidence type="ECO:0000256" key="1">
    <source>
        <dbReference type="SAM" id="MobiDB-lite"/>
    </source>
</evidence>
<comment type="caution">
    <text evidence="2">The sequence shown here is derived from an EMBL/GenBank/DDBJ whole genome shotgun (WGS) entry which is preliminary data.</text>
</comment>
<gene>
    <name evidence="2" type="ORF">BV898_11613</name>
</gene>
<evidence type="ECO:0000313" key="3">
    <source>
        <dbReference type="Proteomes" id="UP000192578"/>
    </source>
</evidence>
<protein>
    <submittedName>
        <fullName evidence="2">Uncharacterized protein</fullName>
    </submittedName>
</protein>
<dbReference type="EMBL" id="MTYJ01000109">
    <property type="protein sequence ID" value="OQV14138.1"/>
    <property type="molecule type" value="Genomic_DNA"/>
</dbReference>
<feature type="region of interest" description="Disordered" evidence="1">
    <location>
        <begin position="295"/>
        <end position="315"/>
    </location>
</feature>
<dbReference type="OrthoDB" id="10555245at2759"/>